<reference evidence="1 2" key="1">
    <citation type="submission" date="2019-02" db="EMBL/GenBank/DDBJ databases">
        <title>Deep-cultivation of Planctomycetes and their phenomic and genomic characterization uncovers novel biology.</title>
        <authorList>
            <person name="Wiegand S."/>
            <person name="Jogler M."/>
            <person name="Boedeker C."/>
            <person name="Pinto D."/>
            <person name="Vollmers J."/>
            <person name="Rivas-Marin E."/>
            <person name="Kohn T."/>
            <person name="Peeters S.H."/>
            <person name="Heuer A."/>
            <person name="Rast P."/>
            <person name="Oberbeckmann S."/>
            <person name="Bunk B."/>
            <person name="Jeske O."/>
            <person name="Meyerdierks A."/>
            <person name="Storesund J.E."/>
            <person name="Kallscheuer N."/>
            <person name="Luecker S."/>
            <person name="Lage O.M."/>
            <person name="Pohl T."/>
            <person name="Merkel B.J."/>
            <person name="Hornburger P."/>
            <person name="Mueller R.-W."/>
            <person name="Bruemmer F."/>
            <person name="Labrenz M."/>
            <person name="Spormann A.M."/>
            <person name="Op den Camp H."/>
            <person name="Overmann J."/>
            <person name="Amann R."/>
            <person name="Jetten M.S.M."/>
            <person name="Mascher T."/>
            <person name="Medema M.H."/>
            <person name="Devos D.P."/>
            <person name="Kaster A.-K."/>
            <person name="Ovreas L."/>
            <person name="Rohde M."/>
            <person name="Galperin M.Y."/>
            <person name="Jogler C."/>
        </authorList>
    </citation>
    <scope>NUCLEOTIDE SEQUENCE [LARGE SCALE GENOMIC DNA]</scope>
    <source>
        <strain evidence="1 2">ElP</strain>
    </source>
</reference>
<dbReference type="KEGG" id="tpla:ElP_58310"/>
<name>A0A518HAK3_9BACT</name>
<dbReference type="AlphaFoldDB" id="A0A518HAK3"/>
<dbReference type="RefSeq" id="WP_145275983.1">
    <property type="nucleotide sequence ID" value="NZ_CP036426.1"/>
</dbReference>
<dbReference type="OrthoDB" id="281207at2"/>
<protein>
    <submittedName>
        <fullName evidence="1">Uncharacterized protein</fullName>
    </submittedName>
</protein>
<evidence type="ECO:0000313" key="1">
    <source>
        <dbReference type="EMBL" id="QDV37884.1"/>
    </source>
</evidence>
<keyword evidence="2" id="KW-1185">Reference proteome</keyword>
<dbReference type="EMBL" id="CP036426">
    <property type="protein sequence ID" value="QDV37884.1"/>
    <property type="molecule type" value="Genomic_DNA"/>
</dbReference>
<sequence>MRATFAIVCSALGLAPTGPPATAQDSYRVEALAEAPPEEIAAPVREALQQEGLRVLDAEGTPVVDLWLRKSVPAAEAPGGPSGSILLPFLEAGQLVGAMRLEGEAGDYKDQVILPGVYTMRYGLQPVDGDHLGVSEFRDYFLLSYADEDVEVEPVSQEDLQILSSGPSGTTHPSVFLLLPAPEGAEAPSIVRDEQQGRTGVLLSMPFEVDGEDAPRPLAVQVVVEGAGPH</sequence>
<proteinExistence type="predicted"/>
<accession>A0A518HAK3</accession>
<organism evidence="1 2">
    <name type="scientific">Tautonia plasticadhaerens</name>
    <dbReference type="NCBI Taxonomy" id="2527974"/>
    <lineage>
        <taxon>Bacteria</taxon>
        <taxon>Pseudomonadati</taxon>
        <taxon>Planctomycetota</taxon>
        <taxon>Planctomycetia</taxon>
        <taxon>Isosphaerales</taxon>
        <taxon>Isosphaeraceae</taxon>
        <taxon>Tautonia</taxon>
    </lineage>
</organism>
<dbReference type="Proteomes" id="UP000317835">
    <property type="component" value="Chromosome"/>
</dbReference>
<evidence type="ECO:0000313" key="2">
    <source>
        <dbReference type="Proteomes" id="UP000317835"/>
    </source>
</evidence>
<gene>
    <name evidence="1" type="ORF">ElP_58310</name>
</gene>